<dbReference type="InterPro" id="IPR000504">
    <property type="entry name" value="RRM_dom"/>
</dbReference>
<dbReference type="PROSITE" id="PS50102">
    <property type="entry name" value="RRM"/>
    <property type="match status" value="1"/>
</dbReference>
<dbReference type="InterPro" id="IPR035979">
    <property type="entry name" value="RBD_domain_sf"/>
</dbReference>
<dbReference type="InterPro" id="IPR050374">
    <property type="entry name" value="RRT5_SRSF_SR"/>
</dbReference>
<feature type="compositionally biased region" description="Basic and acidic residues" evidence="3">
    <location>
        <begin position="271"/>
        <end position="282"/>
    </location>
</feature>
<feature type="domain" description="RRM" evidence="4">
    <location>
        <begin position="201"/>
        <end position="280"/>
    </location>
</feature>
<dbReference type="HOGENOM" id="CLU_039191_0_0_1"/>
<sequence length="408" mass="43237">MTRNLGGQQSLKAEVFEVGNGTQMGHCTIKGRADAVKVYENLCTRGWNGQRVRVQLSTREKNGALRTVEGPKESNGSVDSAAPPSLSRPDSRGSIATPHPATPGYTAAAQPSAPLVYNPQYPKVSGWSSQQGAPPPIAVRAPITPYAPGICAGQHVYLPSTAHAPTMNPAAQYGAHFPTKAGPVPVSPTSSLPLRPINDGTTVFLSGLPFYQSESELRSLLKRYGNVLYLEIHPDRRNPGKNKGTARARYKTLSEALSAVRGLDGQLLRDRKISVKQERDDAPGPAGPRRSLHAAKDSVGSTAPKPKPNVEFSSAASGARSKKSRDASRGPSRANERSQRSTSSTGLGPLVVNGASAQRGVQGASSSRDSDPSSDDDSDGDEDSEASSDADDDEGVQEVTRKMHHHRL</sequence>
<evidence type="ECO:0000313" key="5">
    <source>
        <dbReference type="EMBL" id="KIW65076.1"/>
    </source>
</evidence>
<dbReference type="Pfam" id="PF00076">
    <property type="entry name" value="RRM_1"/>
    <property type="match status" value="1"/>
</dbReference>
<dbReference type="Gene3D" id="3.30.70.330">
    <property type="match status" value="1"/>
</dbReference>
<dbReference type="GO" id="GO:0005737">
    <property type="term" value="C:cytoplasm"/>
    <property type="evidence" value="ECO:0007669"/>
    <property type="project" value="TreeGrafter"/>
</dbReference>
<proteinExistence type="predicted"/>
<dbReference type="EMBL" id="KN846960">
    <property type="protein sequence ID" value="KIW65076.1"/>
    <property type="molecule type" value="Genomic_DNA"/>
</dbReference>
<evidence type="ECO:0000313" key="6">
    <source>
        <dbReference type="Proteomes" id="UP000054266"/>
    </source>
</evidence>
<evidence type="ECO:0000256" key="2">
    <source>
        <dbReference type="PROSITE-ProRule" id="PRU00176"/>
    </source>
</evidence>
<reference evidence="5 6" key="1">
    <citation type="submission" date="2015-01" db="EMBL/GenBank/DDBJ databases">
        <title>The Genome Sequence of Capronia semiimmersa CBS27337.</title>
        <authorList>
            <consortium name="The Broad Institute Genomics Platform"/>
            <person name="Cuomo C."/>
            <person name="de Hoog S."/>
            <person name="Gorbushina A."/>
            <person name="Stielow B."/>
            <person name="Teixiera M."/>
            <person name="Abouelleil A."/>
            <person name="Chapman S.B."/>
            <person name="Priest M."/>
            <person name="Young S.K."/>
            <person name="Wortman J."/>
            <person name="Nusbaum C."/>
            <person name="Birren B."/>
        </authorList>
    </citation>
    <scope>NUCLEOTIDE SEQUENCE [LARGE SCALE GENOMIC DNA]</scope>
    <source>
        <strain evidence="5 6">CBS 27337</strain>
    </source>
</reference>
<dbReference type="STRING" id="5601.A0A0D2CIN9"/>
<name>A0A0D2CIN9_9EURO</name>
<dbReference type="SUPFAM" id="SSF54928">
    <property type="entry name" value="RNA-binding domain, RBD"/>
    <property type="match status" value="1"/>
</dbReference>
<feature type="compositionally biased region" description="Acidic residues" evidence="3">
    <location>
        <begin position="372"/>
        <end position="396"/>
    </location>
</feature>
<dbReference type="Proteomes" id="UP000054266">
    <property type="component" value="Unassembled WGS sequence"/>
</dbReference>
<dbReference type="SMART" id="SM00360">
    <property type="entry name" value="RRM"/>
    <property type="match status" value="1"/>
</dbReference>
<dbReference type="PANTHER" id="PTHR23003:SF17">
    <property type="entry name" value="RNA-BINDING PROTEIN PIN4"/>
    <property type="match status" value="1"/>
</dbReference>
<keyword evidence="6" id="KW-1185">Reference proteome</keyword>
<dbReference type="PANTHER" id="PTHR23003">
    <property type="entry name" value="RNA RECOGNITION MOTIF RRM DOMAIN CONTAINING PROTEIN"/>
    <property type="match status" value="1"/>
</dbReference>
<feature type="compositionally biased region" description="Basic and acidic residues" evidence="3">
    <location>
        <begin position="324"/>
        <end position="339"/>
    </location>
</feature>
<evidence type="ECO:0000259" key="4">
    <source>
        <dbReference type="PROSITE" id="PS50102"/>
    </source>
</evidence>
<evidence type="ECO:0000256" key="1">
    <source>
        <dbReference type="ARBA" id="ARBA00022884"/>
    </source>
</evidence>
<gene>
    <name evidence="5" type="ORF">PV04_07360</name>
</gene>
<dbReference type="GO" id="GO:0003729">
    <property type="term" value="F:mRNA binding"/>
    <property type="evidence" value="ECO:0007669"/>
    <property type="project" value="TreeGrafter"/>
</dbReference>
<accession>A0A0D2CIN9</accession>
<evidence type="ECO:0000256" key="3">
    <source>
        <dbReference type="SAM" id="MobiDB-lite"/>
    </source>
</evidence>
<feature type="region of interest" description="Disordered" evidence="3">
    <location>
        <begin position="61"/>
        <end position="107"/>
    </location>
</feature>
<dbReference type="AlphaFoldDB" id="A0A0D2CIN9"/>
<dbReference type="InterPro" id="IPR012677">
    <property type="entry name" value="Nucleotide-bd_a/b_plait_sf"/>
</dbReference>
<dbReference type="GO" id="GO:0005634">
    <property type="term" value="C:nucleus"/>
    <property type="evidence" value="ECO:0007669"/>
    <property type="project" value="TreeGrafter"/>
</dbReference>
<feature type="region of interest" description="Disordered" evidence="3">
    <location>
        <begin position="271"/>
        <end position="408"/>
    </location>
</feature>
<protein>
    <recommendedName>
        <fullName evidence="4">RRM domain-containing protein</fullName>
    </recommendedName>
</protein>
<keyword evidence="1 2" id="KW-0694">RNA-binding</keyword>
<dbReference type="CDD" id="cd00590">
    <property type="entry name" value="RRM_SF"/>
    <property type="match status" value="1"/>
</dbReference>
<organism evidence="5 6">
    <name type="scientific">Phialophora macrospora</name>
    <dbReference type="NCBI Taxonomy" id="1851006"/>
    <lineage>
        <taxon>Eukaryota</taxon>
        <taxon>Fungi</taxon>
        <taxon>Dikarya</taxon>
        <taxon>Ascomycota</taxon>
        <taxon>Pezizomycotina</taxon>
        <taxon>Eurotiomycetes</taxon>
        <taxon>Chaetothyriomycetidae</taxon>
        <taxon>Chaetothyriales</taxon>
        <taxon>Herpotrichiellaceae</taxon>
        <taxon>Phialophora</taxon>
    </lineage>
</organism>